<reference evidence="2" key="1">
    <citation type="submission" date="2018-05" db="EMBL/GenBank/DDBJ databases">
        <authorList>
            <person name="Lanie J.A."/>
            <person name="Ng W.-L."/>
            <person name="Kazmierczak K.M."/>
            <person name="Andrzejewski T.M."/>
            <person name="Davidsen T.M."/>
            <person name="Wayne K.J."/>
            <person name="Tettelin H."/>
            <person name="Glass J.I."/>
            <person name="Rusch D."/>
            <person name="Podicherti R."/>
            <person name="Tsui H.-C.T."/>
            <person name="Winkler M.E."/>
        </authorList>
    </citation>
    <scope>NUCLEOTIDE SEQUENCE</scope>
</reference>
<organism evidence="2">
    <name type="scientific">marine metagenome</name>
    <dbReference type="NCBI Taxonomy" id="408172"/>
    <lineage>
        <taxon>unclassified sequences</taxon>
        <taxon>metagenomes</taxon>
        <taxon>ecological metagenomes</taxon>
    </lineage>
</organism>
<dbReference type="EMBL" id="UINC01191323">
    <property type="protein sequence ID" value="SVE05914.1"/>
    <property type="molecule type" value="Genomic_DNA"/>
</dbReference>
<gene>
    <name evidence="2" type="ORF">METZ01_LOCUS458768</name>
</gene>
<evidence type="ECO:0000313" key="2">
    <source>
        <dbReference type="EMBL" id="SVE05914.1"/>
    </source>
</evidence>
<dbReference type="AlphaFoldDB" id="A0A383AE01"/>
<sequence>MGLAFNRTGVTGHAHEHRADMPAGSNQTAVYTAPGRFRIGVKGLVVVPLCERDYLYLAYLVMTKIFD</sequence>
<accession>A0A383AE01</accession>
<protein>
    <submittedName>
        <fullName evidence="2">Uncharacterized protein</fullName>
    </submittedName>
</protein>
<feature type="region of interest" description="Disordered" evidence="1">
    <location>
        <begin position="1"/>
        <end position="20"/>
    </location>
</feature>
<name>A0A383AE01_9ZZZZ</name>
<evidence type="ECO:0000256" key="1">
    <source>
        <dbReference type="SAM" id="MobiDB-lite"/>
    </source>
</evidence>
<proteinExistence type="predicted"/>